<feature type="domain" description="FAD-binding PCMH-type" evidence="5">
    <location>
        <begin position="80"/>
        <end position="266"/>
    </location>
</feature>
<dbReference type="SUPFAM" id="SSF56176">
    <property type="entry name" value="FAD-binding/transporter-associated domain-like"/>
    <property type="match status" value="1"/>
</dbReference>
<dbReference type="Gene3D" id="3.30.43.10">
    <property type="entry name" value="Uridine Diphospho-n-acetylenolpyruvylglucosamine Reductase, domain 2"/>
    <property type="match status" value="1"/>
</dbReference>
<comment type="caution">
    <text evidence="6">The sequence shown here is derived from an EMBL/GenBank/DDBJ whole genome shotgun (WGS) entry which is preliminary data.</text>
</comment>
<gene>
    <name evidence="6" type="ORF">AC579_1047</name>
</gene>
<dbReference type="Pfam" id="PF01565">
    <property type="entry name" value="FAD_binding_4"/>
    <property type="match status" value="1"/>
</dbReference>
<dbReference type="Gene3D" id="3.30.465.10">
    <property type="match status" value="1"/>
</dbReference>
<evidence type="ECO:0000256" key="1">
    <source>
        <dbReference type="ARBA" id="ARBA00001974"/>
    </source>
</evidence>
<dbReference type="PANTHER" id="PTHR11748">
    <property type="entry name" value="D-LACTATE DEHYDROGENASE"/>
    <property type="match status" value="1"/>
</dbReference>
<protein>
    <recommendedName>
        <fullName evidence="5">FAD-binding PCMH-type domain-containing protein</fullName>
    </recommendedName>
</protein>
<dbReference type="Gene3D" id="3.40.462.10">
    <property type="entry name" value="FAD-linked oxidases, C-terminal domain"/>
    <property type="match status" value="1"/>
</dbReference>
<dbReference type="InterPro" id="IPR036318">
    <property type="entry name" value="FAD-bd_PCMH-like_sf"/>
</dbReference>
<dbReference type="GO" id="GO:1903457">
    <property type="term" value="P:lactate catabolic process"/>
    <property type="evidence" value="ECO:0007669"/>
    <property type="project" value="TreeGrafter"/>
</dbReference>
<dbReference type="STRING" id="113226.A0A139I0U9"/>
<dbReference type="InterPro" id="IPR006094">
    <property type="entry name" value="Oxid_FAD_bind_N"/>
</dbReference>
<keyword evidence="4" id="KW-0560">Oxidoreductase</keyword>
<dbReference type="InterPro" id="IPR004113">
    <property type="entry name" value="FAD-bd_oxidored_4_C"/>
</dbReference>
<dbReference type="GO" id="GO:0005739">
    <property type="term" value="C:mitochondrion"/>
    <property type="evidence" value="ECO:0007669"/>
    <property type="project" value="TreeGrafter"/>
</dbReference>
<dbReference type="InterPro" id="IPR016170">
    <property type="entry name" value="Cytok_DH_C_sf"/>
</dbReference>
<proteinExistence type="predicted"/>
<evidence type="ECO:0000313" key="6">
    <source>
        <dbReference type="EMBL" id="KXT08360.1"/>
    </source>
</evidence>
<dbReference type="GO" id="GO:0071949">
    <property type="term" value="F:FAD binding"/>
    <property type="evidence" value="ECO:0007669"/>
    <property type="project" value="InterPro"/>
</dbReference>
<dbReference type="Proteomes" id="UP000073492">
    <property type="component" value="Unassembled WGS sequence"/>
</dbReference>
<dbReference type="PANTHER" id="PTHR11748:SF114">
    <property type="entry name" value="ARYL-ALCOHOL OXIDASE VANILLYL-ALCOHOL OXIDASE (AFU_ORTHOLOGUE AFUA_3G09500)-RELATED"/>
    <property type="match status" value="1"/>
</dbReference>
<dbReference type="SUPFAM" id="SSF55103">
    <property type="entry name" value="FAD-linked oxidases, C-terminal domain"/>
    <property type="match status" value="1"/>
</dbReference>
<evidence type="ECO:0000259" key="5">
    <source>
        <dbReference type="PROSITE" id="PS51387"/>
    </source>
</evidence>
<dbReference type="AlphaFoldDB" id="A0A139I0U9"/>
<dbReference type="GO" id="GO:0008720">
    <property type="term" value="F:D-lactate dehydrogenase (NAD+) activity"/>
    <property type="evidence" value="ECO:0007669"/>
    <property type="project" value="TreeGrafter"/>
</dbReference>
<dbReference type="InterPro" id="IPR016166">
    <property type="entry name" value="FAD-bd_PCMH"/>
</dbReference>
<dbReference type="InterPro" id="IPR016169">
    <property type="entry name" value="FAD-bd_PCMH_sub2"/>
</dbReference>
<dbReference type="Gene3D" id="1.10.45.10">
    <property type="entry name" value="Vanillyl-alcohol Oxidase, Chain A, domain 4"/>
    <property type="match status" value="1"/>
</dbReference>
<dbReference type="InterPro" id="IPR016171">
    <property type="entry name" value="Vanillyl_alc_oxidase_C-sub2"/>
</dbReference>
<sequence length="583" mass="64948">MDTSTVGPIRYTDPEYQQAHNELFLGRPRGPVKRVLPPGVGQKTFEEAVSQLVGILGVEHVFTSDALADYIDPYATVHEQSTVPSAAVCPANVEELRSILAVANKYRIPLWTFSRGKNLGYGGPSPRVSGSIALDLHRMNRVLEVNEKFAYAVVEPGVTFQELYKECVRQKLNVWPSTASLGWGSVMGNTLDRGQGFVPTANHFEHVSGMEVMLADGSIVRTGQWAKTNSKSAHLSKFTFGPGIDSLFMQSNLGIVTKMGIGLTPAPEAILSCSFWMPDQEDIDVITDVFGDLRRRAILPSTYVFNIVEWSSIFGKRHEWWSGSGPIPGWRLKEIQKQLDTGHWTVRFNFYGPPAINQAQYDEVVKTVLKRVPGTESRFKSQLFRSSDGGALDAATVPMPFGGMFVGVPTLWSLPLVNFVLPKSGGVGAHGAYATIIPLDGAVMREWVVTARQIYEDQGLDAMCDFFMHEKHSVFVCMLVFDKTNPEHCAAIDRIFFKLFEEGKKRGFSKYRAHVNHMDLVAEQNDFNGFAYRKFVERLKDAVDPNGILSPGKSGIWPQTYRHLRETTEEIHDAYGFKAAARL</sequence>
<keyword evidence="2" id="KW-0285">Flavoprotein</keyword>
<evidence type="ECO:0000256" key="3">
    <source>
        <dbReference type="ARBA" id="ARBA00022827"/>
    </source>
</evidence>
<evidence type="ECO:0000256" key="2">
    <source>
        <dbReference type="ARBA" id="ARBA00022630"/>
    </source>
</evidence>
<dbReference type="PROSITE" id="PS51387">
    <property type="entry name" value="FAD_PCMH"/>
    <property type="match status" value="1"/>
</dbReference>
<dbReference type="EMBL" id="LFZO01000457">
    <property type="protein sequence ID" value="KXT08360.1"/>
    <property type="molecule type" value="Genomic_DNA"/>
</dbReference>
<dbReference type="Pfam" id="PF02913">
    <property type="entry name" value="FAD-oxidase_C"/>
    <property type="match status" value="1"/>
</dbReference>
<keyword evidence="7" id="KW-1185">Reference proteome</keyword>
<name>A0A139I0U9_9PEZI</name>
<dbReference type="InterPro" id="IPR016164">
    <property type="entry name" value="FAD-linked_Oxase-like_C"/>
</dbReference>
<comment type="cofactor">
    <cofactor evidence="1">
        <name>FAD</name>
        <dbReference type="ChEBI" id="CHEBI:57692"/>
    </cofactor>
</comment>
<organism evidence="6 7">
    <name type="scientific">Pseudocercospora musae</name>
    <dbReference type="NCBI Taxonomy" id="113226"/>
    <lineage>
        <taxon>Eukaryota</taxon>
        <taxon>Fungi</taxon>
        <taxon>Dikarya</taxon>
        <taxon>Ascomycota</taxon>
        <taxon>Pezizomycotina</taxon>
        <taxon>Dothideomycetes</taxon>
        <taxon>Dothideomycetidae</taxon>
        <taxon>Mycosphaerellales</taxon>
        <taxon>Mycosphaerellaceae</taxon>
        <taxon>Pseudocercospora</taxon>
    </lineage>
</organism>
<accession>A0A139I0U9</accession>
<dbReference type="InterPro" id="IPR016167">
    <property type="entry name" value="FAD-bd_PCMH_sub1"/>
</dbReference>
<dbReference type="OrthoDB" id="5332616at2759"/>
<reference evidence="6 7" key="1">
    <citation type="submission" date="2015-07" db="EMBL/GenBank/DDBJ databases">
        <title>Comparative genomics of the Sigatoka disease complex on banana suggests a link between parallel evolutionary changes in Pseudocercospora fijiensis and Pseudocercospora eumusae and increased virulence on the banana host.</title>
        <authorList>
            <person name="Chang T.-C."/>
            <person name="Salvucci A."/>
            <person name="Crous P.W."/>
            <person name="Stergiopoulos I."/>
        </authorList>
    </citation>
    <scope>NUCLEOTIDE SEQUENCE [LARGE SCALE GENOMIC DNA]</scope>
    <source>
        <strain evidence="6 7">CBS 116634</strain>
    </source>
</reference>
<evidence type="ECO:0000256" key="4">
    <source>
        <dbReference type="ARBA" id="ARBA00023002"/>
    </source>
</evidence>
<dbReference type="GO" id="GO:0004458">
    <property type="term" value="F:D-lactate dehydrogenase (cytochrome) activity"/>
    <property type="evidence" value="ECO:0007669"/>
    <property type="project" value="TreeGrafter"/>
</dbReference>
<evidence type="ECO:0000313" key="7">
    <source>
        <dbReference type="Proteomes" id="UP000073492"/>
    </source>
</evidence>
<keyword evidence="3" id="KW-0274">FAD</keyword>